<evidence type="ECO:0000313" key="4">
    <source>
        <dbReference type="Proteomes" id="UP000807504"/>
    </source>
</evidence>
<reference evidence="3" key="2">
    <citation type="submission" date="2020-06" db="EMBL/GenBank/DDBJ databases">
        <authorList>
            <person name="Sheffer M."/>
        </authorList>
    </citation>
    <scope>NUCLEOTIDE SEQUENCE</scope>
</reference>
<evidence type="ECO:0000259" key="2">
    <source>
        <dbReference type="PROSITE" id="PS50157"/>
    </source>
</evidence>
<dbReference type="Pfam" id="PF00096">
    <property type="entry name" value="zf-C2H2"/>
    <property type="match status" value="1"/>
</dbReference>
<dbReference type="GO" id="GO:0008270">
    <property type="term" value="F:zinc ion binding"/>
    <property type="evidence" value="ECO:0007669"/>
    <property type="project" value="UniProtKB-KW"/>
</dbReference>
<dbReference type="EMBL" id="JABXBU010002231">
    <property type="protein sequence ID" value="KAF8765225.1"/>
    <property type="molecule type" value="Genomic_DNA"/>
</dbReference>
<evidence type="ECO:0000256" key="1">
    <source>
        <dbReference type="PROSITE-ProRule" id="PRU00042"/>
    </source>
</evidence>
<dbReference type="Proteomes" id="UP000807504">
    <property type="component" value="Unassembled WGS sequence"/>
</dbReference>
<dbReference type="PROSITE" id="PS00028">
    <property type="entry name" value="ZINC_FINGER_C2H2_1"/>
    <property type="match status" value="2"/>
</dbReference>
<name>A0A8T0E4X3_ARGBR</name>
<dbReference type="SMART" id="SM00355">
    <property type="entry name" value="ZnF_C2H2"/>
    <property type="match status" value="3"/>
</dbReference>
<keyword evidence="4" id="KW-1185">Reference proteome</keyword>
<organism evidence="3 4">
    <name type="scientific">Argiope bruennichi</name>
    <name type="common">Wasp spider</name>
    <name type="synonym">Aranea bruennichi</name>
    <dbReference type="NCBI Taxonomy" id="94029"/>
    <lineage>
        <taxon>Eukaryota</taxon>
        <taxon>Metazoa</taxon>
        <taxon>Ecdysozoa</taxon>
        <taxon>Arthropoda</taxon>
        <taxon>Chelicerata</taxon>
        <taxon>Arachnida</taxon>
        <taxon>Araneae</taxon>
        <taxon>Araneomorphae</taxon>
        <taxon>Entelegynae</taxon>
        <taxon>Araneoidea</taxon>
        <taxon>Araneidae</taxon>
        <taxon>Argiope</taxon>
    </lineage>
</organism>
<dbReference type="PANTHER" id="PTHR33936">
    <property type="entry name" value="PROTEIN CBG17840"/>
    <property type="match status" value="1"/>
</dbReference>
<keyword evidence="1" id="KW-0862">Zinc</keyword>
<dbReference type="PANTHER" id="PTHR33936:SF24">
    <property type="entry name" value="C2H2-TYPE DOMAIN-CONTAINING PROTEIN"/>
    <property type="match status" value="1"/>
</dbReference>
<comment type="caution">
    <text evidence="3">The sequence shown here is derived from an EMBL/GenBank/DDBJ whole genome shotgun (WGS) entry which is preliminary data.</text>
</comment>
<keyword evidence="1" id="KW-0863">Zinc-finger</keyword>
<accession>A0A8T0E4X3</accession>
<reference evidence="3" key="1">
    <citation type="journal article" date="2020" name="bioRxiv">
        <title>Chromosome-level reference genome of the European wasp spider Argiope bruennichi: a resource for studies on range expansion and evolutionary adaptation.</title>
        <authorList>
            <person name="Sheffer M.M."/>
            <person name="Hoppe A."/>
            <person name="Krehenwinkel H."/>
            <person name="Uhl G."/>
            <person name="Kuss A.W."/>
            <person name="Jensen L."/>
            <person name="Jensen C."/>
            <person name="Gillespie R.G."/>
            <person name="Hoff K.J."/>
            <person name="Prost S."/>
        </authorList>
    </citation>
    <scope>NUCLEOTIDE SEQUENCE</scope>
</reference>
<dbReference type="InterPro" id="IPR036236">
    <property type="entry name" value="Znf_C2H2_sf"/>
</dbReference>
<protein>
    <recommendedName>
        <fullName evidence="2">C2H2-type domain-containing protein</fullName>
    </recommendedName>
</protein>
<dbReference type="InterPro" id="IPR052797">
    <property type="entry name" value="RegFact_GeneExpr_CellDeath"/>
</dbReference>
<proteinExistence type="predicted"/>
<dbReference type="SUPFAM" id="SSF57667">
    <property type="entry name" value="beta-beta-alpha zinc fingers"/>
    <property type="match status" value="1"/>
</dbReference>
<dbReference type="AlphaFoldDB" id="A0A8T0E4X3"/>
<evidence type="ECO:0000313" key="3">
    <source>
        <dbReference type="EMBL" id="KAF8765225.1"/>
    </source>
</evidence>
<keyword evidence="1" id="KW-0479">Metal-binding</keyword>
<dbReference type="PROSITE" id="PS50157">
    <property type="entry name" value="ZINC_FINGER_C2H2_2"/>
    <property type="match status" value="2"/>
</dbReference>
<feature type="domain" description="C2H2-type" evidence="2">
    <location>
        <begin position="39"/>
        <end position="67"/>
    </location>
</feature>
<sequence length="420" mass="49005">MEFKCTLCGAEFYKKRNLHVHLSRIHGVKSDNKNFESDFVCVYCKKHFASKKSLSTHVGKIHHVVRANILCQEEKCEESFPTLCDFRAHLCTFHELKGIENCEKLKFEKYSDFQQWLAEEENNTNVKFFVNSKKKNENHVYTSFWCNLSGSYKPKVESRKRQLKAQGTMKMGFHCTAAIFVKDFVSHVEVSYYKGHYKHEKSLCHVPLPEVEKELIAGKLLQGVAEKNILQDIRQSLDTSFGRKHLTSRKDLLNIKRDFGIMLPSRGSIIQDDEMSVCAWVDKMKIEKDNPVLFYKRQDDAHPTIQNKDFMLVLMTHFQKSIFYRLGADRICVDSTHSISNYNFELVTVLVIDEYEEASEPSNKKILKQKRFYSVKKPYSNKKIKLSKPNSAEIEIKKNVLLKKEMLHSSNTNPDHCYSK</sequence>
<gene>
    <name evidence="3" type="ORF">HNY73_023212</name>
</gene>
<dbReference type="InterPro" id="IPR013087">
    <property type="entry name" value="Znf_C2H2_type"/>
</dbReference>
<dbReference type="Gene3D" id="3.30.160.60">
    <property type="entry name" value="Classic Zinc Finger"/>
    <property type="match status" value="1"/>
</dbReference>
<feature type="domain" description="C2H2-type" evidence="2">
    <location>
        <begin position="3"/>
        <end position="31"/>
    </location>
</feature>